<dbReference type="InterPro" id="IPR005197">
    <property type="entry name" value="Glyco_hydro_71"/>
</dbReference>
<dbReference type="OrthoDB" id="1046782at2759"/>
<name>A0A8H6QLM5_9EURO</name>
<feature type="compositionally biased region" description="Low complexity" evidence="1">
    <location>
        <begin position="639"/>
        <end position="653"/>
    </location>
</feature>
<sequence length="937" mass="99740">MVTNSANYTLDDWATDMKLAQDAHIDTFALNMAYNDPTNMKALPAAFATADKLGFKLFFSFDYAGNGNWPRSDVINLINQYSARSSYYFHRRQAFVSTFEGPGRAADWPLIKAATGCFFVPSWSSLGAKPAVETGVVDGLFSWAAWPWGPQDMDTYVDASYLQYLASLPYMMPEVLFVQPEFVKIISWNDYGESHYIGPLYDKAMEAFNIGRAPFNYVTGMPHDGWRLILPFFIDMYKQGTATVTEEGVVAWYRLSPGAACGSGGTSGNTASQLQIEFPPAEMAQDRIFYSAVLGSFAGVTVSIGGSTMAGTWSSVPNEGVGVYHGSVPFDGRSGDVTITLTQNNAMISEVKGKPILTGCPNGIQNWNAWVGSATTSSKVSATPKLLLTEQGNLGGLYDFGCAHGFCPMNACTCTAQGALNVMDPTKDIVGMAAAGLDATIYGPLCNFACQRGYCPEGACMAKTGGSGSGSGSGSRDSIVYIAPKIWNEPTPVIQCEPPCTLVLPPLPLDAPSTISIPPWSTPVTRKHATISTTTFEDGRTTTYDGYDVTTTTIILNFPTMVVEEIPVWQVVVNASQVSALPVQVTSSIDLPHMVYVLPPDNQESTAPSMTTTITPPPYPWSQTTKDPKLNTRPTQWVSRSPSPSASHGSPGTGHRCGAFCNGPCLLCPPNIGGSSAGGGGSSSGSDSSEGNDEDCSTQTARVSSTACIAGSGCDFAYSTTTGCSETPSSTKTVSTPPPGVAVTLEQWPVMTDDPAAFDSIASSLDSVLSSLYGPLTVFDATTTEATTTTTTTTTSPATVTTWLSSYDCKGETLCSTTNVKWCDKAVNQMNRGQTIYTSNAEALALSGNCWANNAGFGCSVQIRGTDQNGKNCKITGDEMWQAYQDIRKVGGCGKCGTKHFGNGCIVSTDYYYSCDNRDSGVQFMEAFTETNLTDSM</sequence>
<protein>
    <recommendedName>
        <fullName evidence="5">Mutanase</fullName>
    </recommendedName>
</protein>
<evidence type="ECO:0000313" key="2">
    <source>
        <dbReference type="EMBL" id="KAF7164009.1"/>
    </source>
</evidence>
<dbReference type="Pfam" id="PF03659">
    <property type="entry name" value="Glyco_hydro_71"/>
    <property type="match status" value="2"/>
</dbReference>
<feature type="region of interest" description="Disordered" evidence="1">
    <location>
        <begin position="600"/>
        <end position="653"/>
    </location>
</feature>
<evidence type="ECO:0008006" key="5">
    <source>
        <dbReference type="Google" id="ProtNLM"/>
    </source>
</evidence>
<organism evidence="3 4">
    <name type="scientific">Aspergillus felis</name>
    <dbReference type="NCBI Taxonomy" id="1287682"/>
    <lineage>
        <taxon>Eukaryota</taxon>
        <taxon>Fungi</taxon>
        <taxon>Dikarya</taxon>
        <taxon>Ascomycota</taxon>
        <taxon>Pezizomycotina</taxon>
        <taxon>Eurotiomycetes</taxon>
        <taxon>Eurotiomycetidae</taxon>
        <taxon>Eurotiales</taxon>
        <taxon>Aspergillaceae</taxon>
        <taxon>Aspergillus</taxon>
        <taxon>Aspergillus subgen. Fumigati</taxon>
    </lineage>
</organism>
<feature type="region of interest" description="Disordered" evidence="1">
    <location>
        <begin position="676"/>
        <end position="698"/>
    </location>
</feature>
<dbReference type="EMBL" id="JACBAE010001337">
    <property type="protein sequence ID" value="KAF7164009.1"/>
    <property type="molecule type" value="Genomic_DNA"/>
</dbReference>
<comment type="caution">
    <text evidence="3">The sequence shown here is derived from an EMBL/GenBank/DDBJ whole genome shotgun (WGS) entry which is preliminary data.</text>
</comment>
<dbReference type="Pfam" id="PF15474">
    <property type="entry name" value="MU117"/>
    <property type="match status" value="1"/>
</dbReference>
<evidence type="ECO:0000256" key="1">
    <source>
        <dbReference type="SAM" id="MobiDB-lite"/>
    </source>
</evidence>
<reference evidence="3" key="1">
    <citation type="submission" date="2020-06" db="EMBL/GenBank/DDBJ databases">
        <title>Draft genome sequences of strains closely related to Aspergillus parafelis and Aspergillus hiratsukae.</title>
        <authorList>
            <person name="Dos Santos R.A.C."/>
            <person name="Rivero-Menendez O."/>
            <person name="Steenwyk J.L."/>
            <person name="Mead M.E."/>
            <person name="Goldman G.H."/>
            <person name="Alastruey-Izquierdo A."/>
            <person name="Rokas A."/>
        </authorList>
    </citation>
    <scope>NUCLEOTIDE SEQUENCE</scope>
    <source>
        <strain evidence="2">CNM-CM5623</strain>
        <strain evidence="3">CNM-CM7691</strain>
    </source>
</reference>
<dbReference type="Gene3D" id="3.20.20.80">
    <property type="entry name" value="Glycosidases"/>
    <property type="match status" value="1"/>
</dbReference>
<evidence type="ECO:0000313" key="3">
    <source>
        <dbReference type="EMBL" id="KAF7176161.1"/>
    </source>
</evidence>
<dbReference type="AlphaFoldDB" id="A0A8H6QLM5"/>
<proteinExistence type="predicted"/>
<dbReference type="GO" id="GO:0051118">
    <property type="term" value="F:glucan endo-1,3-alpha-glucosidase activity"/>
    <property type="evidence" value="ECO:0007669"/>
    <property type="project" value="InterPro"/>
</dbReference>
<keyword evidence="4" id="KW-1185">Reference proteome</keyword>
<accession>A0A8H6QLM5</accession>
<gene>
    <name evidence="2" type="ORF">CNMCM5623_008648</name>
    <name evidence="3" type="ORF">CNMCM7691_001637</name>
</gene>
<dbReference type="CDD" id="cd11577">
    <property type="entry name" value="GH71"/>
    <property type="match status" value="1"/>
</dbReference>
<dbReference type="InterPro" id="IPR029167">
    <property type="entry name" value="Mug117"/>
</dbReference>
<evidence type="ECO:0000313" key="4">
    <source>
        <dbReference type="Proteomes" id="UP000641853"/>
    </source>
</evidence>
<dbReference type="EMBL" id="JACBAG010001915">
    <property type="protein sequence ID" value="KAF7176161.1"/>
    <property type="molecule type" value="Genomic_DNA"/>
</dbReference>
<dbReference type="Proteomes" id="UP000654922">
    <property type="component" value="Unassembled WGS sequence"/>
</dbReference>
<dbReference type="Proteomes" id="UP000641853">
    <property type="component" value="Unassembled WGS sequence"/>
</dbReference>
<feature type="compositionally biased region" description="Polar residues" evidence="1">
    <location>
        <begin position="602"/>
        <end position="614"/>
    </location>
</feature>